<sequence>MRVLRGILFISFCFLWGYCTPETLNAAEKNKETLSLDTLYTLAREHVQQQVGFMYTTRLLEEARRQKDSYQEANAMFCYVRYYYSKNPDSLYFWMQKALPLFLEQNRLVKYFRMKAWYIYVLTRSKKNEEALKYVTCLKEEAVTLKFPEGMEMANQALADFYLSNNLEEEGVALYEEVINSMEMRNAPLIKRVNIIRQLMNKSTNLEKKMKYTHRLEEYIKICKEKGIEWLDNENPLYYLEYVVHRHYAILYIAEDKLPEALKHLKKAEEYIREHEMYSYSSELQTIYGAYYKQSKQYNRALAVYDSLLPVWRERRTMQGYLEMLQDKADVLFESGRDRAASLAYKEYAFLNDSLSQVRFYQELAEMKTQHEVDKLELKNRQMDLEVAQAHSHLLQMGGGAAFLLILCCLLGYISYSRHRYGQQLKLAKEKAEEADRMKSAFLANMNHEIRTPLNAIVGFSQVLVDEDDLETRQEYADIIQSNNELLQRLITDVLDISKIESNTMTLSYADHNLPVLMKEIYNVIQLRMPENVKLELNECPPQLFYTDRNRLTQILTNLLTNAIKHTEKGFIRFGYEVTETDVIFSVEDSGEGIPEDKLEQIFSRFVQLNDWSKGVGLGLAICKGLITQMGGTISVSSVFGEGSVFTVVLPLKKP</sequence>
<dbReference type="InterPro" id="IPR011990">
    <property type="entry name" value="TPR-like_helical_dom_sf"/>
</dbReference>
<reference evidence="9 10" key="1">
    <citation type="submission" date="2013-04" db="EMBL/GenBank/DDBJ databases">
        <title>The Genome Sequence of Parabacteroides goldsteinii DSM 19448.</title>
        <authorList>
            <consortium name="The Broad Institute Genomics Platform"/>
            <person name="Earl A."/>
            <person name="Ward D."/>
            <person name="Feldgarden M."/>
            <person name="Gevers D."/>
            <person name="Martens E."/>
            <person name="Sakamoto M."/>
            <person name="Benno Y."/>
            <person name="Song Y."/>
            <person name="Liu C."/>
            <person name="Lee J."/>
            <person name="Bolanos M."/>
            <person name="Vaisanen M.L."/>
            <person name="Finegold S.M."/>
            <person name="Walker B."/>
            <person name="Young S."/>
            <person name="Zeng Q."/>
            <person name="Gargeya S."/>
            <person name="Fitzgerald M."/>
            <person name="Haas B."/>
            <person name="Abouelleil A."/>
            <person name="Allen A.W."/>
            <person name="Alvarado L."/>
            <person name="Arachchi H.M."/>
            <person name="Berlin A.M."/>
            <person name="Chapman S.B."/>
            <person name="Gainer-Dewar J."/>
            <person name="Goldberg J."/>
            <person name="Griggs A."/>
            <person name="Gujja S."/>
            <person name="Hansen M."/>
            <person name="Howarth C."/>
            <person name="Imamovic A."/>
            <person name="Ireland A."/>
            <person name="Larimer J."/>
            <person name="McCowan C."/>
            <person name="Murphy C."/>
            <person name="Pearson M."/>
            <person name="Poon T.W."/>
            <person name="Priest M."/>
            <person name="Roberts A."/>
            <person name="Saif S."/>
            <person name="Shea T."/>
            <person name="Sisk P."/>
            <person name="Sykes S."/>
            <person name="Wortman J."/>
            <person name="Nusbaum C."/>
            <person name="Birren B."/>
        </authorList>
    </citation>
    <scope>NUCLEOTIDE SEQUENCE [LARGE SCALE GENOMIC DNA]</scope>
    <source>
        <strain evidence="9 10">DSM 19448</strain>
    </source>
</reference>
<evidence type="ECO:0000256" key="7">
    <source>
        <dbReference type="SAM" id="Phobius"/>
    </source>
</evidence>
<dbReference type="Pfam" id="PF02518">
    <property type="entry name" value="HATPase_c"/>
    <property type="match status" value="1"/>
</dbReference>
<feature type="domain" description="Histidine kinase" evidence="8">
    <location>
        <begin position="445"/>
        <end position="654"/>
    </location>
</feature>
<accession>A0A0F5JP19</accession>
<dbReference type="PANTHER" id="PTHR43711:SF31">
    <property type="entry name" value="HISTIDINE KINASE"/>
    <property type="match status" value="1"/>
</dbReference>
<keyword evidence="4" id="KW-0808">Transferase</keyword>
<organism evidence="9 10">
    <name type="scientific">Parabacteroides goldsteinii DSM 19448 = WAL 12034</name>
    <dbReference type="NCBI Taxonomy" id="927665"/>
    <lineage>
        <taxon>Bacteria</taxon>
        <taxon>Pseudomonadati</taxon>
        <taxon>Bacteroidota</taxon>
        <taxon>Bacteroidia</taxon>
        <taxon>Bacteroidales</taxon>
        <taxon>Tannerellaceae</taxon>
        <taxon>Parabacteroides</taxon>
    </lineage>
</organism>
<proteinExistence type="predicted"/>
<dbReference type="SUPFAM" id="SSF47384">
    <property type="entry name" value="Homodimeric domain of signal transducing histidine kinase"/>
    <property type="match status" value="1"/>
</dbReference>
<comment type="catalytic activity">
    <reaction evidence="1">
        <text>ATP + protein L-histidine = ADP + protein N-phospho-L-histidine.</text>
        <dbReference type="EC" id="2.7.13.3"/>
    </reaction>
</comment>
<keyword evidence="7" id="KW-1133">Transmembrane helix</keyword>
<gene>
    <name evidence="9" type="ORF">HMPREF1535_00598</name>
</gene>
<dbReference type="InterPro" id="IPR004358">
    <property type="entry name" value="Sig_transdc_His_kin-like_C"/>
</dbReference>
<dbReference type="CDD" id="cd00082">
    <property type="entry name" value="HisKA"/>
    <property type="match status" value="1"/>
</dbReference>
<dbReference type="Gene3D" id="1.10.287.130">
    <property type="match status" value="1"/>
</dbReference>
<dbReference type="Pfam" id="PF00512">
    <property type="entry name" value="HisKA"/>
    <property type="match status" value="1"/>
</dbReference>
<evidence type="ECO:0000259" key="8">
    <source>
        <dbReference type="PROSITE" id="PS50109"/>
    </source>
</evidence>
<dbReference type="SMART" id="SM00387">
    <property type="entry name" value="HATPase_c"/>
    <property type="match status" value="1"/>
</dbReference>
<dbReference type="AlphaFoldDB" id="A0A0F5JP19"/>
<keyword evidence="6" id="KW-0902">Two-component regulatory system</keyword>
<evidence type="ECO:0000313" key="9">
    <source>
        <dbReference type="EMBL" id="KKB59513.1"/>
    </source>
</evidence>
<dbReference type="InterPro" id="IPR036890">
    <property type="entry name" value="HATPase_C_sf"/>
</dbReference>
<evidence type="ECO:0000256" key="2">
    <source>
        <dbReference type="ARBA" id="ARBA00012438"/>
    </source>
</evidence>
<comment type="caution">
    <text evidence="9">The sequence shown here is derived from an EMBL/GenBank/DDBJ whole genome shotgun (WGS) entry which is preliminary data.</text>
</comment>
<evidence type="ECO:0000256" key="4">
    <source>
        <dbReference type="ARBA" id="ARBA00022679"/>
    </source>
</evidence>
<feature type="transmembrane region" description="Helical" evidence="7">
    <location>
        <begin position="394"/>
        <end position="416"/>
    </location>
</feature>
<keyword evidence="5" id="KW-0418">Kinase</keyword>
<dbReference type="Gene3D" id="3.30.565.10">
    <property type="entry name" value="Histidine kinase-like ATPase, C-terminal domain"/>
    <property type="match status" value="1"/>
</dbReference>
<evidence type="ECO:0000256" key="3">
    <source>
        <dbReference type="ARBA" id="ARBA00022553"/>
    </source>
</evidence>
<dbReference type="PRINTS" id="PR00344">
    <property type="entry name" value="BCTRLSENSOR"/>
</dbReference>
<dbReference type="RefSeq" id="WP_052716637.1">
    <property type="nucleotide sequence ID" value="NZ_KQ033912.1"/>
</dbReference>
<dbReference type="PANTHER" id="PTHR43711">
    <property type="entry name" value="TWO-COMPONENT HISTIDINE KINASE"/>
    <property type="match status" value="1"/>
</dbReference>
<dbReference type="HOGENOM" id="CLU_023350_0_0_10"/>
<dbReference type="EMBL" id="AQHV01000002">
    <property type="protein sequence ID" value="KKB59513.1"/>
    <property type="molecule type" value="Genomic_DNA"/>
</dbReference>
<dbReference type="InterPro" id="IPR050736">
    <property type="entry name" value="Sensor_HK_Regulatory"/>
</dbReference>
<dbReference type="InterPro" id="IPR003594">
    <property type="entry name" value="HATPase_dom"/>
</dbReference>
<dbReference type="PROSITE" id="PS50109">
    <property type="entry name" value="HIS_KIN"/>
    <property type="match status" value="1"/>
</dbReference>
<dbReference type="SUPFAM" id="SSF48452">
    <property type="entry name" value="TPR-like"/>
    <property type="match status" value="1"/>
</dbReference>
<dbReference type="GO" id="GO:0000155">
    <property type="term" value="F:phosphorelay sensor kinase activity"/>
    <property type="evidence" value="ECO:0007669"/>
    <property type="project" value="InterPro"/>
</dbReference>
<dbReference type="Proteomes" id="UP000033047">
    <property type="component" value="Unassembled WGS sequence"/>
</dbReference>
<dbReference type="InterPro" id="IPR003661">
    <property type="entry name" value="HisK_dim/P_dom"/>
</dbReference>
<dbReference type="Gene3D" id="1.25.40.10">
    <property type="entry name" value="Tetratricopeptide repeat domain"/>
    <property type="match status" value="1"/>
</dbReference>
<keyword evidence="7" id="KW-0812">Transmembrane</keyword>
<evidence type="ECO:0000256" key="6">
    <source>
        <dbReference type="ARBA" id="ARBA00023012"/>
    </source>
</evidence>
<dbReference type="SMART" id="SM00388">
    <property type="entry name" value="HisKA"/>
    <property type="match status" value="1"/>
</dbReference>
<dbReference type="SUPFAM" id="SSF55874">
    <property type="entry name" value="ATPase domain of HSP90 chaperone/DNA topoisomerase II/histidine kinase"/>
    <property type="match status" value="1"/>
</dbReference>
<keyword evidence="7" id="KW-0472">Membrane</keyword>
<dbReference type="EC" id="2.7.13.3" evidence="2"/>
<protein>
    <recommendedName>
        <fullName evidence="2">histidine kinase</fullName>
        <ecNumber evidence="2">2.7.13.3</ecNumber>
    </recommendedName>
</protein>
<evidence type="ECO:0000256" key="5">
    <source>
        <dbReference type="ARBA" id="ARBA00022777"/>
    </source>
</evidence>
<dbReference type="PATRIC" id="fig|927665.4.peg.603"/>
<keyword evidence="3" id="KW-0597">Phosphoprotein</keyword>
<dbReference type="InterPro" id="IPR036097">
    <property type="entry name" value="HisK_dim/P_sf"/>
</dbReference>
<evidence type="ECO:0000313" key="10">
    <source>
        <dbReference type="Proteomes" id="UP000033047"/>
    </source>
</evidence>
<evidence type="ECO:0000256" key="1">
    <source>
        <dbReference type="ARBA" id="ARBA00000085"/>
    </source>
</evidence>
<dbReference type="STRING" id="927665.HMPREF1535_00598"/>
<dbReference type="InterPro" id="IPR005467">
    <property type="entry name" value="His_kinase_dom"/>
</dbReference>
<name>A0A0F5JP19_9BACT</name>